<name>A0ABS0C3X2_9GAMM</name>
<dbReference type="SUPFAM" id="SSF56784">
    <property type="entry name" value="HAD-like"/>
    <property type="match status" value="1"/>
</dbReference>
<organism evidence="3 4">
    <name type="scientific">Thiomicrorhabdus heinhorstiae</name>
    <dbReference type="NCBI Taxonomy" id="2748010"/>
    <lineage>
        <taxon>Bacteria</taxon>
        <taxon>Pseudomonadati</taxon>
        <taxon>Pseudomonadota</taxon>
        <taxon>Gammaproteobacteria</taxon>
        <taxon>Thiotrichales</taxon>
        <taxon>Piscirickettsiaceae</taxon>
        <taxon>Thiomicrorhabdus</taxon>
    </lineage>
</organism>
<gene>
    <name evidence="3" type="ORF">H8792_011410</name>
</gene>
<dbReference type="InterPro" id="IPR023214">
    <property type="entry name" value="HAD_sf"/>
</dbReference>
<dbReference type="GO" id="GO:0016787">
    <property type="term" value="F:hydrolase activity"/>
    <property type="evidence" value="ECO:0007669"/>
    <property type="project" value="UniProtKB-KW"/>
</dbReference>
<feature type="domain" description="Sucrose phosphatase-like" evidence="2">
    <location>
        <begin position="6"/>
        <end position="271"/>
    </location>
</feature>
<comment type="caution">
    <text evidence="3">The sequence shown here is derived from an EMBL/GenBank/DDBJ whole genome shotgun (WGS) entry which is preliminary data.</text>
</comment>
<dbReference type="Gene3D" id="3.40.50.1000">
    <property type="entry name" value="HAD superfamily/HAD-like"/>
    <property type="match status" value="1"/>
</dbReference>
<dbReference type="PANTHER" id="PTHR46521:SF4">
    <property type="entry name" value="SUCROSE-PHOSPHATASE 2-RELATED"/>
    <property type="match status" value="1"/>
</dbReference>
<dbReference type="InterPro" id="IPR006380">
    <property type="entry name" value="SPP-like_dom"/>
</dbReference>
<dbReference type="InterPro" id="IPR036412">
    <property type="entry name" value="HAD-like_sf"/>
</dbReference>
<dbReference type="Proteomes" id="UP001193680">
    <property type="component" value="Unassembled WGS sequence"/>
</dbReference>
<reference evidence="3 4" key="1">
    <citation type="submission" date="2020-06" db="EMBL/GenBank/DDBJ databases">
        <authorList>
            <person name="Scott K."/>
        </authorList>
    </citation>
    <scope>NUCLEOTIDE SEQUENCE [LARGE SCALE GENOMIC DNA]</scope>
    <source>
        <strain evidence="3 4">HH1</strain>
    </source>
</reference>
<evidence type="ECO:0000313" key="4">
    <source>
        <dbReference type="Proteomes" id="UP001193680"/>
    </source>
</evidence>
<dbReference type="EMBL" id="JACBGI020000033">
    <property type="protein sequence ID" value="MBF6058952.1"/>
    <property type="molecule type" value="Genomic_DNA"/>
</dbReference>
<dbReference type="SFLD" id="SFLDG01140">
    <property type="entry name" value="C2.B:_Phosphomannomutase_and_P"/>
    <property type="match status" value="1"/>
</dbReference>
<dbReference type="PANTHER" id="PTHR46521">
    <property type="entry name" value="SUCROSE-PHOSPHATASE 2-RELATED"/>
    <property type="match status" value="1"/>
</dbReference>
<dbReference type="InterPro" id="IPR051518">
    <property type="entry name" value="Sucrose_Phosphatase"/>
</dbReference>
<evidence type="ECO:0000313" key="3">
    <source>
        <dbReference type="EMBL" id="MBF6058952.1"/>
    </source>
</evidence>
<evidence type="ECO:0000256" key="1">
    <source>
        <dbReference type="ARBA" id="ARBA00022801"/>
    </source>
</evidence>
<evidence type="ECO:0000259" key="2">
    <source>
        <dbReference type="Pfam" id="PF05116"/>
    </source>
</evidence>
<sequence length="287" mass="32009">MNMRPILLCTDMDRTLIPNGLQAEYPPSRRRFTDFCSLSEITLAYVTGRDIALLEEAIAEFNLPVPNYAITDVGSKIYRNSDGRWSELAEWEAEIGNAWKKVSREEIVTNLSGIEGLKLQESSKQNTHKVSYYADLDFASADFYLNAAESALRPLQIDSSLIWSVDETRHQGLLDVLPANATKLHAIEFLHALLGVHAERLIFAGDSGNDLPVLTSPVPSVLVANATDEIKSQAERLAVENGCREQLFVAKNDELNRGNYSAGILQGVGHYFPDSREILTEWSAFYE</sequence>
<dbReference type="InterPro" id="IPR006379">
    <property type="entry name" value="HAD-SF_hydro_IIB"/>
</dbReference>
<proteinExistence type="predicted"/>
<dbReference type="Pfam" id="PF05116">
    <property type="entry name" value="S6PP"/>
    <property type="match status" value="1"/>
</dbReference>
<protein>
    <submittedName>
        <fullName evidence="3">HAD-IIB family hydrolase</fullName>
    </submittedName>
</protein>
<dbReference type="Gene3D" id="3.90.1070.10">
    <property type="match status" value="1"/>
</dbReference>
<keyword evidence="1 3" id="KW-0378">Hydrolase</keyword>
<reference evidence="3 4" key="2">
    <citation type="submission" date="2020-11" db="EMBL/GenBank/DDBJ databases">
        <title>Sulfur oxidizing isolate from Hospital Hole Sinkhole.</title>
        <authorList>
            <person name="Scott K.M."/>
        </authorList>
    </citation>
    <scope>NUCLEOTIDE SEQUENCE [LARGE SCALE GENOMIC DNA]</scope>
    <source>
        <strain evidence="3 4">HH1</strain>
    </source>
</reference>
<keyword evidence="4" id="KW-1185">Reference proteome</keyword>
<dbReference type="SFLD" id="SFLDG01141">
    <property type="entry name" value="C2.B.1:_Sucrose_Phosphatase_Li"/>
    <property type="match status" value="1"/>
</dbReference>
<dbReference type="NCBIfam" id="TIGR01484">
    <property type="entry name" value="HAD-SF-IIB"/>
    <property type="match status" value="1"/>
</dbReference>
<dbReference type="SFLD" id="SFLDS00003">
    <property type="entry name" value="Haloacid_Dehalogenase"/>
    <property type="match status" value="1"/>
</dbReference>
<accession>A0ABS0C3X2</accession>